<dbReference type="RefSeq" id="WP_101252584.1">
    <property type="nucleotide sequence ID" value="NZ_PIUM01000029.1"/>
</dbReference>
<dbReference type="Pfam" id="PF19625">
    <property type="entry name" value="DUF6130"/>
    <property type="match status" value="1"/>
</dbReference>
<dbReference type="OrthoDB" id="1493962at2"/>
<evidence type="ECO:0008006" key="3">
    <source>
        <dbReference type="Google" id="ProtNLM"/>
    </source>
</evidence>
<dbReference type="AlphaFoldDB" id="A0A2N3PQH7"/>
<dbReference type="Proteomes" id="UP000233293">
    <property type="component" value="Unassembled WGS sequence"/>
</dbReference>
<evidence type="ECO:0000313" key="1">
    <source>
        <dbReference type="EMBL" id="PKU22651.1"/>
    </source>
</evidence>
<name>A0A2N3PQH7_9PROT</name>
<evidence type="ECO:0000313" key="2">
    <source>
        <dbReference type="Proteomes" id="UP000233293"/>
    </source>
</evidence>
<dbReference type="InterPro" id="IPR046133">
    <property type="entry name" value="DUF6130"/>
</dbReference>
<organism evidence="1 2">
    <name type="scientific">Telmatospirillum siberiense</name>
    <dbReference type="NCBI Taxonomy" id="382514"/>
    <lineage>
        <taxon>Bacteria</taxon>
        <taxon>Pseudomonadati</taxon>
        <taxon>Pseudomonadota</taxon>
        <taxon>Alphaproteobacteria</taxon>
        <taxon>Rhodospirillales</taxon>
        <taxon>Rhodospirillaceae</taxon>
        <taxon>Telmatospirillum</taxon>
    </lineage>
</organism>
<keyword evidence="2" id="KW-1185">Reference proteome</keyword>
<protein>
    <recommendedName>
        <fullName evidence="3">DUF4399 domain-containing protein</fullName>
    </recommendedName>
</protein>
<dbReference type="EMBL" id="PIUM01000029">
    <property type="protein sequence ID" value="PKU22651.1"/>
    <property type="molecule type" value="Genomic_DNA"/>
</dbReference>
<accession>A0A2N3PQH7</accession>
<gene>
    <name evidence="1" type="ORF">CWS72_20680</name>
</gene>
<sequence length="145" mass="15632">MISRSAALILFLVTICPPGWSTARAEDHEAHAVPADVGAEAAAHLLVNPPLAGPLSRGLVIVAFRTENLKIVPIYGEAALQVTPRIGHLHVTVDDGPWHWLHASVEPIVIQGLPVGPHRILLELADANHKILDAQTVSFEIWAPR</sequence>
<reference evidence="2" key="1">
    <citation type="submission" date="2017-12" db="EMBL/GenBank/DDBJ databases">
        <title>Draft genome sequence of Telmatospirillum siberiense 26-4b1T, an acidotolerant peatland alphaproteobacterium potentially involved in sulfur cycling.</title>
        <authorList>
            <person name="Hausmann B."/>
            <person name="Pjevac P."/>
            <person name="Schreck K."/>
            <person name="Herbold C.W."/>
            <person name="Daims H."/>
            <person name="Wagner M."/>
            <person name="Pester M."/>
            <person name="Loy A."/>
        </authorList>
    </citation>
    <scope>NUCLEOTIDE SEQUENCE [LARGE SCALE GENOMIC DNA]</scope>
    <source>
        <strain evidence="2">26-4b1</strain>
    </source>
</reference>
<comment type="caution">
    <text evidence="1">The sequence shown here is derived from an EMBL/GenBank/DDBJ whole genome shotgun (WGS) entry which is preliminary data.</text>
</comment>
<proteinExistence type="predicted"/>